<dbReference type="InterPro" id="IPR013766">
    <property type="entry name" value="Thioredoxin_domain"/>
</dbReference>
<dbReference type="Gene3D" id="3.40.30.10">
    <property type="entry name" value="Glutaredoxin"/>
    <property type="match status" value="1"/>
</dbReference>
<dbReference type="eggNOG" id="COG0526">
    <property type="taxonomic scope" value="Bacteria"/>
</dbReference>
<dbReference type="PANTHER" id="PTHR42852">
    <property type="entry name" value="THIOL:DISULFIDE INTERCHANGE PROTEIN DSBE"/>
    <property type="match status" value="1"/>
</dbReference>
<keyword evidence="2" id="KW-0201">Cytochrome c-type biogenesis</keyword>
<protein>
    <submittedName>
        <fullName evidence="8">Thiol-disulfide oxidoreductase</fullName>
    </submittedName>
</protein>
<keyword evidence="4" id="KW-1015">Disulfide bond</keyword>
<keyword evidence="5" id="KW-0676">Redox-active center</keyword>
<keyword evidence="6" id="KW-0812">Transmembrane</keyword>
<dbReference type="Proteomes" id="UP000028123">
    <property type="component" value="Unassembled WGS sequence"/>
</dbReference>
<evidence type="ECO:0000259" key="7">
    <source>
        <dbReference type="PROSITE" id="PS51352"/>
    </source>
</evidence>
<accession>A0A081P612</accession>
<evidence type="ECO:0000256" key="6">
    <source>
        <dbReference type="SAM" id="Phobius"/>
    </source>
</evidence>
<dbReference type="InterPro" id="IPR036249">
    <property type="entry name" value="Thioredoxin-like_sf"/>
</dbReference>
<dbReference type="PROSITE" id="PS51352">
    <property type="entry name" value="THIOREDOXIN_2"/>
    <property type="match status" value="1"/>
</dbReference>
<evidence type="ECO:0000256" key="5">
    <source>
        <dbReference type="ARBA" id="ARBA00023284"/>
    </source>
</evidence>
<keyword evidence="6" id="KW-0472">Membrane</keyword>
<keyword evidence="9" id="KW-1185">Reference proteome</keyword>
<gene>
    <name evidence="8" type="ORF">ET33_36770</name>
</gene>
<evidence type="ECO:0000256" key="2">
    <source>
        <dbReference type="ARBA" id="ARBA00022748"/>
    </source>
</evidence>
<feature type="domain" description="Thioredoxin" evidence="7">
    <location>
        <begin position="35"/>
        <end position="173"/>
    </location>
</feature>
<dbReference type="SUPFAM" id="SSF52833">
    <property type="entry name" value="Thioredoxin-like"/>
    <property type="match status" value="1"/>
</dbReference>
<dbReference type="OrthoDB" id="25753at2"/>
<dbReference type="GO" id="GO:0016491">
    <property type="term" value="F:oxidoreductase activity"/>
    <property type="evidence" value="ECO:0007669"/>
    <property type="project" value="InterPro"/>
</dbReference>
<evidence type="ECO:0000313" key="8">
    <source>
        <dbReference type="EMBL" id="KEQ26135.1"/>
    </source>
</evidence>
<dbReference type="InterPro" id="IPR000866">
    <property type="entry name" value="AhpC/TSA"/>
</dbReference>
<dbReference type="PANTHER" id="PTHR42852:SF6">
    <property type="entry name" value="THIOL:DISULFIDE INTERCHANGE PROTEIN DSBE"/>
    <property type="match status" value="1"/>
</dbReference>
<dbReference type="GO" id="GO:0016209">
    <property type="term" value="F:antioxidant activity"/>
    <property type="evidence" value="ECO:0007669"/>
    <property type="project" value="InterPro"/>
</dbReference>
<evidence type="ECO:0000256" key="4">
    <source>
        <dbReference type="ARBA" id="ARBA00023157"/>
    </source>
</evidence>
<sequence>MGKHRRWVQISIFAVIIVIGALTLASNLFGSDKKPTQGSEAPDFKLLGLDGTTRKLSDYRGKVVVVNFWGTFCEPCRNEMPALERQHAKWADKNVEILGLNLDEPRVAVENFVSQYNVTFPILLDKNEETRKRYGVSQYPTTFFIGPEGKVDVMRIGEMDEAYIEKTITSLLPQKQGWK</sequence>
<evidence type="ECO:0000256" key="3">
    <source>
        <dbReference type="ARBA" id="ARBA00022968"/>
    </source>
</evidence>
<dbReference type="AlphaFoldDB" id="A0A081P612"/>
<feature type="transmembrane region" description="Helical" evidence="6">
    <location>
        <begin position="7"/>
        <end position="29"/>
    </location>
</feature>
<dbReference type="InterPro" id="IPR050553">
    <property type="entry name" value="Thioredoxin_ResA/DsbE_sf"/>
</dbReference>
<keyword evidence="3" id="KW-0735">Signal-anchor</keyword>
<organism evidence="8 9">
    <name type="scientific">Paenibacillus tyrfis</name>
    <dbReference type="NCBI Taxonomy" id="1501230"/>
    <lineage>
        <taxon>Bacteria</taxon>
        <taxon>Bacillati</taxon>
        <taxon>Bacillota</taxon>
        <taxon>Bacilli</taxon>
        <taxon>Bacillales</taxon>
        <taxon>Paenibacillaceae</taxon>
        <taxon>Paenibacillus</taxon>
    </lineage>
</organism>
<reference evidence="8 9" key="1">
    <citation type="submission" date="2014-06" db="EMBL/GenBank/DDBJ databases">
        <title>Draft genome sequence of Paenibacillus sp. MSt1.</title>
        <authorList>
            <person name="Aw Y.K."/>
            <person name="Ong K.S."/>
            <person name="Gan H.M."/>
            <person name="Lee S.M."/>
        </authorList>
    </citation>
    <scope>NUCLEOTIDE SEQUENCE [LARGE SCALE GENOMIC DNA]</scope>
    <source>
        <strain evidence="8 9">MSt1</strain>
    </source>
</reference>
<comment type="subcellular location">
    <subcellularLocation>
        <location evidence="1">Cell envelope</location>
    </subcellularLocation>
</comment>
<dbReference type="InterPro" id="IPR017937">
    <property type="entry name" value="Thioredoxin_CS"/>
</dbReference>
<keyword evidence="6" id="KW-1133">Transmembrane helix</keyword>
<dbReference type="GO" id="GO:0030313">
    <property type="term" value="C:cell envelope"/>
    <property type="evidence" value="ECO:0007669"/>
    <property type="project" value="UniProtKB-SubCell"/>
</dbReference>
<dbReference type="Pfam" id="PF00578">
    <property type="entry name" value="AhpC-TSA"/>
    <property type="match status" value="1"/>
</dbReference>
<name>A0A081P612_9BACL</name>
<dbReference type="EMBL" id="JNVM01000008">
    <property type="protein sequence ID" value="KEQ26135.1"/>
    <property type="molecule type" value="Genomic_DNA"/>
</dbReference>
<dbReference type="GO" id="GO:0017004">
    <property type="term" value="P:cytochrome complex assembly"/>
    <property type="evidence" value="ECO:0007669"/>
    <property type="project" value="UniProtKB-KW"/>
</dbReference>
<dbReference type="NCBIfam" id="NF002854">
    <property type="entry name" value="PRK03147.1"/>
    <property type="match status" value="1"/>
</dbReference>
<evidence type="ECO:0000256" key="1">
    <source>
        <dbReference type="ARBA" id="ARBA00004196"/>
    </source>
</evidence>
<evidence type="ECO:0000313" key="9">
    <source>
        <dbReference type="Proteomes" id="UP000028123"/>
    </source>
</evidence>
<proteinExistence type="predicted"/>
<dbReference type="PROSITE" id="PS00194">
    <property type="entry name" value="THIOREDOXIN_1"/>
    <property type="match status" value="1"/>
</dbReference>
<dbReference type="CDD" id="cd02966">
    <property type="entry name" value="TlpA_like_family"/>
    <property type="match status" value="1"/>
</dbReference>
<dbReference type="RefSeq" id="WP_036680762.1">
    <property type="nucleotide sequence ID" value="NZ_JNVM01000008.1"/>
</dbReference>
<comment type="caution">
    <text evidence="8">The sequence shown here is derived from an EMBL/GenBank/DDBJ whole genome shotgun (WGS) entry which is preliminary data.</text>
</comment>